<geneLocation type="plasmid" evidence="2 3">
    <name>unnamed1</name>
</geneLocation>
<accession>A0ABY9KB35</accession>
<dbReference type="RefSeq" id="WP_306161678.1">
    <property type="nucleotide sequence ID" value="NZ_CP132315.1"/>
</dbReference>
<dbReference type="InterPro" id="IPR053176">
    <property type="entry name" value="T6SS_TssE1-like"/>
</dbReference>
<dbReference type="Pfam" id="PF04965">
    <property type="entry name" value="GPW_gp25"/>
    <property type="match status" value="1"/>
</dbReference>
<evidence type="ECO:0000313" key="2">
    <source>
        <dbReference type="EMBL" id="WLS05214.1"/>
    </source>
</evidence>
<dbReference type="SUPFAM" id="SSF160719">
    <property type="entry name" value="gpW/gp25-like"/>
    <property type="match status" value="1"/>
</dbReference>
<keyword evidence="3" id="KW-1185">Reference proteome</keyword>
<evidence type="ECO:0000259" key="1">
    <source>
        <dbReference type="Pfam" id="PF04965"/>
    </source>
</evidence>
<dbReference type="PANTHER" id="PTHR38595:SF1">
    <property type="entry name" value="TYPE VI SECRETION SYSTEM COMPONENT TSSE1"/>
    <property type="match status" value="1"/>
</dbReference>
<dbReference type="PANTHER" id="PTHR38595">
    <property type="entry name" value="CYTOPLASMIC PROTEIN-RELATED"/>
    <property type="match status" value="1"/>
</dbReference>
<evidence type="ECO:0000313" key="3">
    <source>
        <dbReference type="Proteomes" id="UP001225788"/>
    </source>
</evidence>
<name>A0ABY9KB35_9HYPH</name>
<gene>
    <name evidence="2" type="primary">tssE</name>
    <name evidence="2" type="ORF">Q9315_23965</name>
</gene>
<proteinExistence type="predicted"/>
<sequence>MLREYVPELPDHLQTSVFDRLIDPSPDLSSDPLESAAQRFSRLKEIFRRDLEAILNTRRWVHTTPKALGELSDSLLNYGVSDFIGASVITTGERERMALAIEETIARTEPRFHDVHVEVLEPADGIERVLHMRICAVVTLSEGARPLTFETALDPSTRHFSVSEQNRR</sequence>
<protein>
    <submittedName>
        <fullName evidence="2">Type VI secretion system baseplate subunit TssE</fullName>
    </submittedName>
</protein>
<reference evidence="2 3" key="1">
    <citation type="submission" date="2023-08" db="EMBL/GenBank/DDBJ databases">
        <title>Pathogen: clinical or host-associated sample.</title>
        <authorList>
            <person name="Hergert J."/>
            <person name="Casey R."/>
            <person name="Wagner J."/>
            <person name="Young E.L."/>
            <person name="Oakeson K.F."/>
        </authorList>
    </citation>
    <scope>NUCLEOTIDE SEQUENCE [LARGE SCALE GENOMIC DNA]</scope>
    <source>
        <strain evidence="2 3">UPHL-collab-2</strain>
        <plasmid evidence="2 3">unnamed1</plasmid>
    </source>
</reference>
<dbReference type="InterPro" id="IPR017737">
    <property type="entry name" value="TssE1-like"/>
</dbReference>
<feature type="domain" description="IraD/Gp25-like" evidence="1">
    <location>
        <begin position="42"/>
        <end position="138"/>
    </location>
</feature>
<organism evidence="2 3">
    <name type="scientific">Shinella oryzae</name>
    <dbReference type="NCBI Taxonomy" id="2871820"/>
    <lineage>
        <taxon>Bacteria</taxon>
        <taxon>Pseudomonadati</taxon>
        <taxon>Pseudomonadota</taxon>
        <taxon>Alphaproteobacteria</taxon>
        <taxon>Hyphomicrobiales</taxon>
        <taxon>Rhizobiaceae</taxon>
        <taxon>Shinella</taxon>
    </lineage>
</organism>
<dbReference type="EMBL" id="CP132315">
    <property type="protein sequence ID" value="WLS05214.1"/>
    <property type="molecule type" value="Genomic_DNA"/>
</dbReference>
<keyword evidence="2" id="KW-0614">Plasmid</keyword>
<dbReference type="Proteomes" id="UP001225788">
    <property type="component" value="Plasmid unnamed1"/>
</dbReference>
<dbReference type="NCBIfam" id="TIGR03357">
    <property type="entry name" value="VI_zyme"/>
    <property type="match status" value="1"/>
</dbReference>
<dbReference type="InterPro" id="IPR007048">
    <property type="entry name" value="IraD/Gp25-like"/>
</dbReference>